<dbReference type="InterPro" id="IPR018485">
    <property type="entry name" value="FGGY_C"/>
</dbReference>
<keyword evidence="7" id="KW-1185">Reference proteome</keyword>
<dbReference type="Gene3D" id="3.30.420.40">
    <property type="match status" value="2"/>
</dbReference>
<comment type="caution">
    <text evidence="6">The sequence shown here is derived from an EMBL/GenBank/DDBJ whole genome shotgun (WGS) entry which is preliminary data.</text>
</comment>
<dbReference type="InterPro" id="IPR043129">
    <property type="entry name" value="ATPase_NBD"/>
</dbReference>
<dbReference type="SUPFAM" id="SSF53067">
    <property type="entry name" value="Actin-like ATPase domain"/>
    <property type="match status" value="2"/>
</dbReference>
<dbReference type="InterPro" id="IPR000577">
    <property type="entry name" value="Carb_kinase_FGGY"/>
</dbReference>
<evidence type="ECO:0000256" key="2">
    <source>
        <dbReference type="ARBA" id="ARBA00022679"/>
    </source>
</evidence>
<evidence type="ECO:0000256" key="3">
    <source>
        <dbReference type="ARBA" id="ARBA00022777"/>
    </source>
</evidence>
<evidence type="ECO:0000313" key="7">
    <source>
        <dbReference type="Proteomes" id="UP001595868"/>
    </source>
</evidence>
<dbReference type="PIRSF" id="PIRSF000538">
    <property type="entry name" value="GlpK"/>
    <property type="match status" value="1"/>
</dbReference>
<evidence type="ECO:0000256" key="1">
    <source>
        <dbReference type="ARBA" id="ARBA00009156"/>
    </source>
</evidence>
<dbReference type="Pfam" id="PF00370">
    <property type="entry name" value="FGGY_N"/>
    <property type="match status" value="1"/>
</dbReference>
<feature type="domain" description="Carbohydrate kinase FGGY C-terminal" evidence="5">
    <location>
        <begin position="271"/>
        <end position="460"/>
    </location>
</feature>
<dbReference type="PANTHER" id="PTHR43095:SF2">
    <property type="entry name" value="GLUCONOKINASE"/>
    <property type="match status" value="1"/>
</dbReference>
<comment type="similarity">
    <text evidence="1">Belongs to the FGGY kinase family.</text>
</comment>
<sequence length="507" mass="52532">MNGTPADPCDAPRDPTRVGCLAVGIDLGTTNTKVTLVAVGESDLRVRAVAAAPTPEPRAVRPVLLGLLGQVLAGSPPPDAVGIASMAETGVPLDRRGEPLGPWLRWTDHRAGAEADALTRRLGWAHLVRATGVRPSAKVPLATWARLRADRPDTWAAMARWAGVADLAGHLLTGRLSTDHTLAGRTMAYRLPGPGEPVPDAFDADLLAEVGLRPEQLPTVTPPDRAAAEVRDPDFVSCGLRAGTPVVMAGHDHAVGAYACGVQEPGDVADSLGTAEAVMSVVAGTPDPVEVGRAGMSSVVTIGGRHRAILAGSSSAGAVVDWWLRHEADGTIAAALFDDVLAAGDRPTDLTVLPYLSGRQTPAPDPEARLRVLGRRPSHGRTELARAMLEGLCLQTRWMLTEQARLAGRTTPPTVTLLGGAVAANPAWVRVKAHVLPGRLRVVPAAEPVAAGAALVAAVRAGFLGAVVPALRHEPGPTVAGAGTDYDQPYARFVAAATTPPRGEKGL</sequence>
<keyword evidence="2" id="KW-0808">Transferase</keyword>
<protein>
    <submittedName>
        <fullName evidence="6">L-fuculokinase</fullName>
    </submittedName>
</protein>
<feature type="domain" description="Carbohydrate kinase FGGY N-terminal" evidence="4">
    <location>
        <begin position="79"/>
        <end position="257"/>
    </location>
</feature>
<gene>
    <name evidence="6" type="ORF">ACFOX0_20510</name>
</gene>
<evidence type="ECO:0000313" key="6">
    <source>
        <dbReference type="EMBL" id="MFC4108303.1"/>
    </source>
</evidence>
<dbReference type="RefSeq" id="WP_377548352.1">
    <property type="nucleotide sequence ID" value="NZ_JBHSBN010000014.1"/>
</dbReference>
<proteinExistence type="inferred from homology"/>
<dbReference type="PANTHER" id="PTHR43095">
    <property type="entry name" value="SUGAR KINASE"/>
    <property type="match status" value="1"/>
</dbReference>
<dbReference type="Pfam" id="PF02782">
    <property type="entry name" value="FGGY_C"/>
    <property type="match status" value="1"/>
</dbReference>
<accession>A0ABV8KQG8</accession>
<dbReference type="EMBL" id="JBHSBN010000014">
    <property type="protein sequence ID" value="MFC4108303.1"/>
    <property type="molecule type" value="Genomic_DNA"/>
</dbReference>
<evidence type="ECO:0000259" key="5">
    <source>
        <dbReference type="Pfam" id="PF02782"/>
    </source>
</evidence>
<dbReference type="Proteomes" id="UP001595868">
    <property type="component" value="Unassembled WGS sequence"/>
</dbReference>
<dbReference type="InterPro" id="IPR050406">
    <property type="entry name" value="FGGY_Carb_Kinase"/>
</dbReference>
<evidence type="ECO:0000259" key="4">
    <source>
        <dbReference type="Pfam" id="PF00370"/>
    </source>
</evidence>
<dbReference type="CDD" id="cd07773">
    <property type="entry name" value="ASKHA_NBD_FGGY_FK"/>
    <property type="match status" value="1"/>
</dbReference>
<dbReference type="InterPro" id="IPR018484">
    <property type="entry name" value="FGGY_N"/>
</dbReference>
<organism evidence="6 7">
    <name type="scientific">Micromonospora zhanjiangensis</name>
    <dbReference type="NCBI Taxonomy" id="1522057"/>
    <lineage>
        <taxon>Bacteria</taxon>
        <taxon>Bacillati</taxon>
        <taxon>Actinomycetota</taxon>
        <taxon>Actinomycetes</taxon>
        <taxon>Micromonosporales</taxon>
        <taxon>Micromonosporaceae</taxon>
        <taxon>Micromonospora</taxon>
    </lineage>
</organism>
<reference evidence="7" key="1">
    <citation type="journal article" date="2019" name="Int. J. Syst. Evol. Microbiol.">
        <title>The Global Catalogue of Microorganisms (GCM) 10K type strain sequencing project: providing services to taxonomists for standard genome sequencing and annotation.</title>
        <authorList>
            <consortium name="The Broad Institute Genomics Platform"/>
            <consortium name="The Broad Institute Genome Sequencing Center for Infectious Disease"/>
            <person name="Wu L."/>
            <person name="Ma J."/>
        </authorList>
    </citation>
    <scope>NUCLEOTIDE SEQUENCE [LARGE SCALE GENOMIC DNA]</scope>
    <source>
        <strain evidence="7">2902at01</strain>
    </source>
</reference>
<name>A0ABV8KQG8_9ACTN</name>
<keyword evidence="3" id="KW-0418">Kinase</keyword>